<evidence type="ECO:0000313" key="2">
    <source>
        <dbReference type="Proteomes" id="UP001159363"/>
    </source>
</evidence>
<organism evidence="1 2">
    <name type="scientific">Dryococelus australis</name>
    <dbReference type="NCBI Taxonomy" id="614101"/>
    <lineage>
        <taxon>Eukaryota</taxon>
        <taxon>Metazoa</taxon>
        <taxon>Ecdysozoa</taxon>
        <taxon>Arthropoda</taxon>
        <taxon>Hexapoda</taxon>
        <taxon>Insecta</taxon>
        <taxon>Pterygota</taxon>
        <taxon>Neoptera</taxon>
        <taxon>Polyneoptera</taxon>
        <taxon>Phasmatodea</taxon>
        <taxon>Verophasmatodea</taxon>
        <taxon>Anareolatae</taxon>
        <taxon>Phasmatidae</taxon>
        <taxon>Eurycanthinae</taxon>
        <taxon>Dryococelus</taxon>
    </lineage>
</organism>
<dbReference type="PANTHER" id="PTHR47326:SF1">
    <property type="entry name" value="HTH PSQ-TYPE DOMAIN-CONTAINING PROTEIN"/>
    <property type="match status" value="1"/>
</dbReference>
<evidence type="ECO:0000313" key="1">
    <source>
        <dbReference type="EMBL" id="KAJ8893575.1"/>
    </source>
</evidence>
<accession>A0ABQ9IBG1</accession>
<name>A0ABQ9IBG1_9NEOP</name>
<gene>
    <name evidence="1" type="ORF">PR048_006175</name>
</gene>
<comment type="caution">
    <text evidence="1">The sequence shown here is derived from an EMBL/GenBank/DDBJ whole genome shotgun (WGS) entry which is preliminary data.</text>
</comment>
<dbReference type="PANTHER" id="PTHR47326">
    <property type="entry name" value="TRANSPOSABLE ELEMENT TC3 TRANSPOSASE-LIKE PROTEIN"/>
    <property type="match status" value="1"/>
</dbReference>
<keyword evidence="2" id="KW-1185">Reference proteome</keyword>
<dbReference type="Proteomes" id="UP001159363">
    <property type="component" value="Chromosome 2"/>
</dbReference>
<evidence type="ECO:0008006" key="3">
    <source>
        <dbReference type="Google" id="ProtNLM"/>
    </source>
</evidence>
<protein>
    <recommendedName>
        <fullName evidence="3">DUF4817 domain-containing protein</fullName>
    </recommendedName>
</protein>
<reference evidence="1 2" key="1">
    <citation type="submission" date="2023-02" db="EMBL/GenBank/DDBJ databases">
        <title>LHISI_Scaffold_Assembly.</title>
        <authorList>
            <person name="Stuart O.P."/>
            <person name="Cleave R."/>
            <person name="Magrath M.J.L."/>
            <person name="Mikheyev A.S."/>
        </authorList>
    </citation>
    <scope>NUCLEOTIDE SEQUENCE [LARGE SCALE GENOMIC DNA]</scope>
    <source>
        <strain evidence="1">Daus_M_001</strain>
        <tissue evidence="1">Leg muscle</tissue>
    </source>
</reference>
<proteinExistence type="predicted"/>
<dbReference type="EMBL" id="JARBHB010000002">
    <property type="protein sequence ID" value="KAJ8893575.1"/>
    <property type="molecule type" value="Genomic_DNA"/>
</dbReference>
<sequence>MERFTWTELADMVQVYGAACGNSRAARHIYQEWHPNRRVPHYTMFASVGRRLRERVSFTRADGQGRRRTVTTPAFEEDVLQRVERNPATSTRAIAHIIRSSPATVWRVLRDQPLFPYHWQHVQVMGPRDNPQRLQFV</sequence>